<dbReference type="Proteomes" id="UP000275772">
    <property type="component" value="Unassembled WGS sequence"/>
</dbReference>
<proteinExistence type="predicted"/>
<protein>
    <submittedName>
        <fullName evidence="1">Uncharacterized protein</fullName>
    </submittedName>
</protein>
<reference evidence="1 2" key="1">
    <citation type="submission" date="2017-11" db="EMBL/GenBank/DDBJ databases">
        <authorList>
            <person name="Kracher B."/>
        </authorList>
    </citation>
    <scope>NUCLEOTIDE SEQUENCE [LARGE SCALE GENOMIC DNA]</scope>
    <source>
        <strain evidence="1 2">RACE1</strain>
    </source>
</reference>
<dbReference type="VEuPathDB" id="FungiDB:BLGHR1_13370"/>
<dbReference type="AlphaFoldDB" id="A0A383USB5"/>
<organism evidence="1 2">
    <name type="scientific">Blumeria hordei</name>
    <name type="common">Barley powdery mildew</name>
    <name type="synonym">Blumeria graminis f. sp. hordei</name>
    <dbReference type="NCBI Taxonomy" id="2867405"/>
    <lineage>
        <taxon>Eukaryota</taxon>
        <taxon>Fungi</taxon>
        <taxon>Dikarya</taxon>
        <taxon>Ascomycota</taxon>
        <taxon>Pezizomycotina</taxon>
        <taxon>Leotiomycetes</taxon>
        <taxon>Erysiphales</taxon>
        <taxon>Erysiphaceae</taxon>
        <taxon>Blumeria</taxon>
    </lineage>
</organism>
<dbReference type="EMBL" id="UNSH01000043">
    <property type="protein sequence ID" value="SZF02588.1"/>
    <property type="molecule type" value="Genomic_DNA"/>
</dbReference>
<accession>A0A383USB5</accession>
<sequence>MSAMEAFRAMLNGPVVAGVGATVDPGLTRDKYHVVPWNPSKRVQIELKFTEDGMVIGGNPESKYADIPLDELINFAIYNVKKIFGFDVAADRVMNMTEEFRKNIYLDMVAILLVALSHGHYDIECRESTTAERADIMAQKVTDEEKEEVFNPTRINRAATYLLARMHTKYQTNHAIGGNPMQASMASAVRAHFGLSPSNTRENSKKQQLEFLATSLYWSTHPANECLLIPMVIQNTKITSATVHANGPETITVVVDEYFQIRAKTPPASTYHYYMAAAAL</sequence>
<evidence type="ECO:0000313" key="1">
    <source>
        <dbReference type="EMBL" id="SZF02588.1"/>
    </source>
</evidence>
<name>A0A383USB5_BLUHO</name>
<gene>
    <name evidence="1" type="ORF">BLGHR1_13370</name>
</gene>
<evidence type="ECO:0000313" key="2">
    <source>
        <dbReference type="Proteomes" id="UP000275772"/>
    </source>
</evidence>